<reference evidence="2" key="1">
    <citation type="submission" date="2021-01" db="EMBL/GenBank/DDBJ databases">
        <authorList>
            <person name="Corre E."/>
            <person name="Pelletier E."/>
            <person name="Niang G."/>
            <person name="Scheremetjew M."/>
            <person name="Finn R."/>
            <person name="Kale V."/>
            <person name="Holt S."/>
            <person name="Cochrane G."/>
            <person name="Meng A."/>
            <person name="Brown T."/>
            <person name="Cohen L."/>
        </authorList>
    </citation>
    <scope>NUCLEOTIDE SEQUENCE</scope>
    <source>
        <strain evidence="2">CCMP3124</strain>
    </source>
</reference>
<dbReference type="AlphaFoldDB" id="A0A7S1TPU7"/>
<dbReference type="SMART" id="SM00332">
    <property type="entry name" value="PP2Cc"/>
    <property type="match status" value="1"/>
</dbReference>
<dbReference type="CDD" id="cd00143">
    <property type="entry name" value="PP2Cc"/>
    <property type="match status" value="1"/>
</dbReference>
<evidence type="ECO:0000259" key="1">
    <source>
        <dbReference type="PROSITE" id="PS51746"/>
    </source>
</evidence>
<evidence type="ECO:0000313" key="2">
    <source>
        <dbReference type="EMBL" id="CAD9241252.1"/>
    </source>
</evidence>
<dbReference type="GO" id="GO:0004722">
    <property type="term" value="F:protein serine/threonine phosphatase activity"/>
    <property type="evidence" value="ECO:0007669"/>
    <property type="project" value="InterPro"/>
</dbReference>
<dbReference type="Pfam" id="PF00481">
    <property type="entry name" value="PP2C"/>
    <property type="match status" value="1"/>
</dbReference>
<gene>
    <name evidence="2" type="ORF">EAUS1353_LOCUS2992</name>
</gene>
<accession>A0A7S1TPU7</accession>
<dbReference type="SUPFAM" id="SSF81606">
    <property type="entry name" value="PP2C-like"/>
    <property type="match status" value="1"/>
</dbReference>
<proteinExistence type="predicted"/>
<organism evidence="2">
    <name type="scientific">Erythrolobus australicus</name>
    <dbReference type="NCBI Taxonomy" id="1077150"/>
    <lineage>
        <taxon>Eukaryota</taxon>
        <taxon>Rhodophyta</taxon>
        <taxon>Bangiophyceae</taxon>
        <taxon>Porphyridiales</taxon>
        <taxon>Porphyridiaceae</taxon>
        <taxon>Erythrolobus</taxon>
    </lineage>
</organism>
<dbReference type="PANTHER" id="PTHR47992">
    <property type="entry name" value="PROTEIN PHOSPHATASE"/>
    <property type="match status" value="1"/>
</dbReference>
<dbReference type="Gene3D" id="3.60.40.10">
    <property type="entry name" value="PPM-type phosphatase domain"/>
    <property type="match status" value="1"/>
</dbReference>
<dbReference type="InterPro" id="IPR015655">
    <property type="entry name" value="PP2C"/>
</dbReference>
<name>A0A7S1TPU7_9RHOD</name>
<dbReference type="InterPro" id="IPR036457">
    <property type="entry name" value="PPM-type-like_dom_sf"/>
</dbReference>
<feature type="domain" description="PPM-type phosphatase" evidence="1">
    <location>
        <begin position="25"/>
        <end position="285"/>
    </location>
</feature>
<dbReference type="PROSITE" id="PS51746">
    <property type="entry name" value="PPM_2"/>
    <property type="match status" value="1"/>
</dbReference>
<sequence length="285" mass="30423">MGLFKACFGGGEAPRLKRGVATVSQTGVMHEQGGVPNQDTGVAEEVGSGGDGVLIACVFDGHGDDGHEISALAAKLALDEIKRMLGAGETDVTKMVSSSFRVSNEGVDRSQYARTSGCTGSIVVVRGKELAVGNVGDSSVVLMATKKNNLYARWVSTDHRLDEPTERQRIVDHGGIIYEEQYVVDKVEKNKGLMVTRTMGDVDMRPNGVICDPEMKRLTLDDSNDRLLVVASDGLWDEDGMSFQFACSIAAKAARRDLAAVPKELLKSVQTEGPADDCTICAIAL</sequence>
<dbReference type="EMBL" id="HBGI01004644">
    <property type="protein sequence ID" value="CAD9241252.1"/>
    <property type="molecule type" value="Transcribed_RNA"/>
</dbReference>
<dbReference type="InterPro" id="IPR001932">
    <property type="entry name" value="PPM-type_phosphatase-like_dom"/>
</dbReference>
<protein>
    <recommendedName>
        <fullName evidence="1">PPM-type phosphatase domain-containing protein</fullName>
    </recommendedName>
</protein>